<evidence type="ECO:0000256" key="3">
    <source>
        <dbReference type="ARBA" id="ARBA00022741"/>
    </source>
</evidence>
<organism evidence="7 8">
    <name type="scientific">Candidatus Taylorbacteria bacterium RIFCSPHIGHO2_02_FULL_45_35</name>
    <dbReference type="NCBI Taxonomy" id="1802311"/>
    <lineage>
        <taxon>Bacteria</taxon>
        <taxon>Candidatus Tayloriibacteriota</taxon>
    </lineage>
</organism>
<keyword evidence="2" id="KW-0545">Nucleotide biosynthesis</keyword>
<keyword evidence="3 6" id="KW-0547">Nucleotide-binding</keyword>
<evidence type="ECO:0000256" key="1">
    <source>
        <dbReference type="ARBA" id="ARBA00022679"/>
    </source>
</evidence>
<accession>A0A1G2MU62</accession>
<dbReference type="PANTHER" id="PTHR23359">
    <property type="entry name" value="NUCLEOTIDE KINASE"/>
    <property type="match status" value="1"/>
</dbReference>
<evidence type="ECO:0000313" key="8">
    <source>
        <dbReference type="Proteomes" id="UP000177943"/>
    </source>
</evidence>
<comment type="subcellular location">
    <subcellularLocation>
        <location evidence="6">Cytoplasm</location>
    </subcellularLocation>
</comment>
<dbReference type="Pfam" id="PF00406">
    <property type="entry name" value="ADK"/>
    <property type="match status" value="1"/>
</dbReference>
<name>A0A1G2MU62_9BACT</name>
<reference evidence="7 8" key="1">
    <citation type="journal article" date="2016" name="Nat. Commun.">
        <title>Thousands of microbial genomes shed light on interconnected biogeochemical processes in an aquifer system.</title>
        <authorList>
            <person name="Anantharaman K."/>
            <person name="Brown C.T."/>
            <person name="Hug L.A."/>
            <person name="Sharon I."/>
            <person name="Castelle C.J."/>
            <person name="Probst A.J."/>
            <person name="Thomas B.C."/>
            <person name="Singh A."/>
            <person name="Wilkins M.J."/>
            <person name="Karaoz U."/>
            <person name="Brodie E.L."/>
            <person name="Williams K.H."/>
            <person name="Hubbard S.S."/>
            <person name="Banfield J.F."/>
        </authorList>
    </citation>
    <scope>NUCLEOTIDE SEQUENCE [LARGE SCALE GENOMIC DNA]</scope>
</reference>
<dbReference type="SUPFAM" id="SSF52540">
    <property type="entry name" value="P-loop containing nucleoside triphosphate hydrolases"/>
    <property type="match status" value="1"/>
</dbReference>
<keyword evidence="1 5" id="KW-0808">Transferase</keyword>
<evidence type="ECO:0000313" key="7">
    <source>
        <dbReference type="EMBL" id="OHA27274.1"/>
    </source>
</evidence>
<dbReference type="AlphaFoldDB" id="A0A1G2MU62"/>
<comment type="subunit">
    <text evidence="6">Monomer.</text>
</comment>
<dbReference type="InterPro" id="IPR027417">
    <property type="entry name" value="P-loop_NTPase"/>
</dbReference>
<comment type="similarity">
    <text evidence="5">Belongs to the adenylate kinase family.</text>
</comment>
<dbReference type="EC" id="2.7.4.3" evidence="6"/>
<gene>
    <name evidence="7" type="ORF">A3D56_03800</name>
</gene>
<proteinExistence type="inferred from homology"/>
<dbReference type="GO" id="GO:0005737">
    <property type="term" value="C:cytoplasm"/>
    <property type="evidence" value="ECO:0007669"/>
    <property type="project" value="UniProtKB-SubCell"/>
</dbReference>
<keyword evidence="4 5" id="KW-0418">Kinase</keyword>
<dbReference type="InterPro" id="IPR000850">
    <property type="entry name" value="Adenylat/UMP-CMP_kin"/>
</dbReference>
<dbReference type="PRINTS" id="PR00094">
    <property type="entry name" value="ADENYLTKNASE"/>
</dbReference>
<evidence type="ECO:0000256" key="5">
    <source>
        <dbReference type="RuleBase" id="RU003330"/>
    </source>
</evidence>
<evidence type="ECO:0000256" key="6">
    <source>
        <dbReference type="RuleBase" id="RU003331"/>
    </source>
</evidence>
<evidence type="ECO:0000256" key="4">
    <source>
        <dbReference type="ARBA" id="ARBA00022777"/>
    </source>
</evidence>
<dbReference type="EMBL" id="MHRP01000018">
    <property type="protein sequence ID" value="OHA27274.1"/>
    <property type="molecule type" value="Genomic_DNA"/>
</dbReference>
<sequence>MSPQTFIFYGRSGCGKGTQAALLKEYLEKTDPNRPVLYLETGQLLREFVKKGGYSSELVKGVIEAGGLLPEFMPIWIWTGYLVEHVTGNEHIIFDGVSRRPHEAPILDSALRFYKRENPKVVLLEVSREWARERLFGRGRNDDSKKDIDRRLDWYERDVIPTLKFFEGNPTYDFLRISGEKSIEEVHADLIEKAFGK</sequence>
<protein>
    <recommendedName>
        <fullName evidence="6">Adenylate kinase</fullName>
        <ecNumber evidence="6">2.7.4.3</ecNumber>
    </recommendedName>
</protein>
<comment type="catalytic activity">
    <reaction evidence="6">
        <text>AMP + ATP = 2 ADP</text>
        <dbReference type="Rhea" id="RHEA:12973"/>
        <dbReference type="ChEBI" id="CHEBI:30616"/>
        <dbReference type="ChEBI" id="CHEBI:456215"/>
        <dbReference type="ChEBI" id="CHEBI:456216"/>
        <dbReference type="EC" id="2.7.4.3"/>
    </reaction>
</comment>
<dbReference type="Proteomes" id="UP000177943">
    <property type="component" value="Unassembled WGS sequence"/>
</dbReference>
<evidence type="ECO:0000256" key="2">
    <source>
        <dbReference type="ARBA" id="ARBA00022727"/>
    </source>
</evidence>
<dbReference type="Gene3D" id="3.40.50.300">
    <property type="entry name" value="P-loop containing nucleotide triphosphate hydrolases"/>
    <property type="match status" value="1"/>
</dbReference>
<dbReference type="GO" id="GO:0004017">
    <property type="term" value="F:AMP kinase activity"/>
    <property type="evidence" value="ECO:0007669"/>
    <property type="project" value="UniProtKB-EC"/>
</dbReference>
<keyword evidence="6" id="KW-0067">ATP-binding</keyword>
<comment type="caution">
    <text evidence="7">The sequence shown here is derived from an EMBL/GenBank/DDBJ whole genome shotgun (WGS) entry which is preliminary data.</text>
</comment>
<dbReference type="GO" id="GO:0005524">
    <property type="term" value="F:ATP binding"/>
    <property type="evidence" value="ECO:0007669"/>
    <property type="project" value="UniProtKB-KW"/>
</dbReference>